<proteinExistence type="predicted"/>
<feature type="compositionally biased region" description="Polar residues" evidence="1">
    <location>
        <begin position="66"/>
        <end position="84"/>
    </location>
</feature>
<feature type="region of interest" description="Disordered" evidence="1">
    <location>
        <begin position="110"/>
        <end position="136"/>
    </location>
</feature>
<feature type="compositionally biased region" description="Low complexity" evidence="1">
    <location>
        <begin position="121"/>
        <end position="132"/>
    </location>
</feature>
<feature type="compositionally biased region" description="Polar residues" evidence="1">
    <location>
        <begin position="381"/>
        <end position="398"/>
    </location>
</feature>
<evidence type="ECO:0000256" key="1">
    <source>
        <dbReference type="SAM" id="MobiDB-lite"/>
    </source>
</evidence>
<feature type="compositionally biased region" description="Basic and acidic residues" evidence="1">
    <location>
        <begin position="399"/>
        <end position="415"/>
    </location>
</feature>
<dbReference type="SUPFAM" id="SSF140860">
    <property type="entry name" value="Pseudo ankyrin repeat-like"/>
    <property type="match status" value="1"/>
</dbReference>
<protein>
    <submittedName>
        <fullName evidence="2">Uncharacterized protein</fullName>
    </submittedName>
</protein>
<feature type="region of interest" description="Disordered" evidence="1">
    <location>
        <begin position="381"/>
        <end position="416"/>
    </location>
</feature>
<sequence>MHYHQLDDPHEVFQACLEYKRSSATSLGRSSLLPKSSSLSASFYPSLEGLTKECSKYFHSEKPWENSNISMKKKTPSNSQQSKPASLYPSLEGLANQFPKAFDPEIQWEGSAVSEKKRAASDSPSSPATTQARMPQACTPEACMPRACMPNDKRFAGIADVHDINYRRGSILSNNSVKASSNTNTTASDRESNVDTFAPFASAARMSRGEDFNSYIPREHRTDNDDDELLVQKLAAYNFENNVDGTRHPGSEARASIIATASTGPEAEATILDCGTIHPFERESAVQAELVDQTENARGIYGQDRHHQEQRPSVTNTLCHEATVESQPEDAANLVSVSGQSINEEIPTEATVIESGDPEKATLDNWSEHTTDAVVLQQESEVNPFQSADDSDVKNSYSQDHEETATEYQEQHGNRSSDTIASVNNAAIAACYNINPLEVTNQSVQAEYMGSSESTNIPSSNEADRIENAVEISETEHATEAMVLDSGPSDKATIDAWSPTEEAHVLRENYDEMDESNAKDAEQRVSSCTVSSVASTDLSSNGQAEIRDISEHFHPSEYVSETVATAELVGNNPNEACTREISNSMMHPQSDGVPTRESSSRMVENPSSRIAREAYCGTENQTGETISSTIIREKPCSEIISSNSELMYDSSDQSWKVTAPRHGPNKSQKSMTFSLPAKQQVVSLATVCTPPKIVPNSNDSAFRMALMQGDVDGAIRLHETYEVDLMTPFADIDGEVLYPVHCAVEGGSLPLLKWLVDENQCELWSISTSDDTNNLTPILTSDSRSLLSIALAKNSIDIIRYLVVEKGMRLSDEKDLPVDRLLQTLDSVLAILPAERCDEQS</sequence>
<dbReference type="Proteomes" id="UP000291116">
    <property type="component" value="Unassembled WGS sequence"/>
</dbReference>
<keyword evidence="3" id="KW-1185">Reference proteome</keyword>
<evidence type="ECO:0000313" key="3">
    <source>
        <dbReference type="Proteomes" id="UP000291116"/>
    </source>
</evidence>
<accession>A0A448ZRC7</accession>
<feature type="region of interest" description="Disordered" evidence="1">
    <location>
        <begin position="66"/>
        <end position="86"/>
    </location>
</feature>
<dbReference type="OrthoDB" id="1711136at2759"/>
<evidence type="ECO:0000313" key="2">
    <source>
        <dbReference type="EMBL" id="VEU44554.1"/>
    </source>
</evidence>
<name>A0A448ZRC7_9STRA</name>
<feature type="region of interest" description="Disordered" evidence="1">
    <location>
        <begin position="584"/>
        <end position="603"/>
    </location>
</feature>
<gene>
    <name evidence="2" type="ORF">PSNMU_V1.4_AUG-EV-PASAV3_0116700</name>
</gene>
<reference evidence="2 3" key="1">
    <citation type="submission" date="2019-01" db="EMBL/GenBank/DDBJ databases">
        <authorList>
            <person name="Ferrante I. M."/>
        </authorList>
    </citation>
    <scope>NUCLEOTIDE SEQUENCE [LARGE SCALE GENOMIC DNA]</scope>
    <source>
        <strain evidence="2 3">B856</strain>
    </source>
</reference>
<dbReference type="AlphaFoldDB" id="A0A448ZRC7"/>
<dbReference type="EMBL" id="CAACVS010000650">
    <property type="protein sequence ID" value="VEU44554.1"/>
    <property type="molecule type" value="Genomic_DNA"/>
</dbReference>
<organism evidence="2 3">
    <name type="scientific">Pseudo-nitzschia multistriata</name>
    <dbReference type="NCBI Taxonomy" id="183589"/>
    <lineage>
        <taxon>Eukaryota</taxon>
        <taxon>Sar</taxon>
        <taxon>Stramenopiles</taxon>
        <taxon>Ochrophyta</taxon>
        <taxon>Bacillariophyta</taxon>
        <taxon>Bacillariophyceae</taxon>
        <taxon>Bacillariophycidae</taxon>
        <taxon>Bacillariales</taxon>
        <taxon>Bacillariaceae</taxon>
        <taxon>Pseudo-nitzschia</taxon>
    </lineage>
</organism>